<evidence type="ECO:0000313" key="1">
    <source>
        <dbReference type="EMBL" id="RDX50595.1"/>
    </source>
</evidence>
<name>A0A371DDG5_9APHY</name>
<sequence>MLTDSQLYALQTEFEKAHEGHGFIDGARLPETMEDQVAIELGCEWEGNAAGIGRDGKHTLRTPCACLRPGHKVSRAQLGQGVCRTHRPSGAEPNWAHQRLFAEFVPPEVDYDQDPFSNVDLKAALRGAGTRAQQIWAEFEQYADRVFAHPHRSTLYAFLVLGAQFRLLPWAVLYSQRRPRQEHANLRRVPSGLCGS</sequence>
<dbReference type="EMBL" id="KZ857398">
    <property type="protein sequence ID" value="RDX50595.1"/>
    <property type="molecule type" value="Genomic_DNA"/>
</dbReference>
<keyword evidence="2" id="KW-1185">Reference proteome</keyword>
<accession>A0A371DDG5</accession>
<proteinExistence type="predicted"/>
<gene>
    <name evidence="1" type="ORF">OH76DRAFT_429170</name>
</gene>
<dbReference type="AlphaFoldDB" id="A0A371DDG5"/>
<reference evidence="1 2" key="1">
    <citation type="journal article" date="2018" name="Biotechnol. Biofuels">
        <title>Integrative visual omics of the white-rot fungus Polyporus brumalis exposes the biotechnological potential of its oxidative enzymes for delignifying raw plant biomass.</title>
        <authorList>
            <person name="Miyauchi S."/>
            <person name="Rancon A."/>
            <person name="Drula E."/>
            <person name="Hage H."/>
            <person name="Chaduli D."/>
            <person name="Favel A."/>
            <person name="Grisel S."/>
            <person name="Henrissat B."/>
            <person name="Herpoel-Gimbert I."/>
            <person name="Ruiz-Duenas F.J."/>
            <person name="Chevret D."/>
            <person name="Hainaut M."/>
            <person name="Lin J."/>
            <person name="Wang M."/>
            <person name="Pangilinan J."/>
            <person name="Lipzen A."/>
            <person name="Lesage-Meessen L."/>
            <person name="Navarro D."/>
            <person name="Riley R."/>
            <person name="Grigoriev I.V."/>
            <person name="Zhou S."/>
            <person name="Raouche S."/>
            <person name="Rosso M.N."/>
        </authorList>
    </citation>
    <scope>NUCLEOTIDE SEQUENCE [LARGE SCALE GENOMIC DNA]</scope>
    <source>
        <strain evidence="1 2">BRFM 1820</strain>
    </source>
</reference>
<protein>
    <submittedName>
        <fullName evidence="1">Uncharacterized protein</fullName>
    </submittedName>
</protein>
<organism evidence="1 2">
    <name type="scientific">Lentinus brumalis</name>
    <dbReference type="NCBI Taxonomy" id="2498619"/>
    <lineage>
        <taxon>Eukaryota</taxon>
        <taxon>Fungi</taxon>
        <taxon>Dikarya</taxon>
        <taxon>Basidiomycota</taxon>
        <taxon>Agaricomycotina</taxon>
        <taxon>Agaricomycetes</taxon>
        <taxon>Polyporales</taxon>
        <taxon>Polyporaceae</taxon>
        <taxon>Lentinus</taxon>
    </lineage>
</organism>
<dbReference type="Proteomes" id="UP000256964">
    <property type="component" value="Unassembled WGS sequence"/>
</dbReference>
<evidence type="ECO:0000313" key="2">
    <source>
        <dbReference type="Proteomes" id="UP000256964"/>
    </source>
</evidence>